<feature type="transmembrane region" description="Helical" evidence="7">
    <location>
        <begin position="876"/>
        <end position="896"/>
    </location>
</feature>
<evidence type="ECO:0000256" key="1">
    <source>
        <dbReference type="ARBA" id="ARBA00004141"/>
    </source>
</evidence>
<feature type="transmembrane region" description="Helical" evidence="7">
    <location>
        <begin position="707"/>
        <end position="729"/>
    </location>
</feature>
<dbReference type="GO" id="GO:0098703">
    <property type="term" value="P:calcium ion import across plasma membrane"/>
    <property type="evidence" value="ECO:0007669"/>
    <property type="project" value="TreeGrafter"/>
</dbReference>
<feature type="transmembrane region" description="Helical" evidence="7">
    <location>
        <begin position="768"/>
        <end position="789"/>
    </location>
</feature>
<dbReference type="Pfam" id="PF00520">
    <property type="entry name" value="Ion_trans"/>
    <property type="match status" value="1"/>
</dbReference>
<organism evidence="9">
    <name type="scientific">Leptocylindrus danicus</name>
    <dbReference type="NCBI Taxonomy" id="163516"/>
    <lineage>
        <taxon>Eukaryota</taxon>
        <taxon>Sar</taxon>
        <taxon>Stramenopiles</taxon>
        <taxon>Ochrophyta</taxon>
        <taxon>Bacillariophyta</taxon>
        <taxon>Coscinodiscophyceae</taxon>
        <taxon>Chaetocerotophycidae</taxon>
        <taxon>Leptocylindrales</taxon>
        <taxon>Leptocylindraceae</taxon>
        <taxon>Leptocylindrus</taxon>
    </lineage>
</organism>
<feature type="transmembrane region" description="Helical" evidence="7">
    <location>
        <begin position="809"/>
        <end position="829"/>
    </location>
</feature>
<comment type="subcellular location">
    <subcellularLocation>
        <location evidence="1">Membrane</location>
        <topology evidence="1">Multi-pass membrane protein</topology>
    </subcellularLocation>
</comment>
<reference evidence="9" key="1">
    <citation type="submission" date="2021-01" db="EMBL/GenBank/DDBJ databases">
        <authorList>
            <person name="Corre E."/>
            <person name="Pelletier E."/>
            <person name="Niang G."/>
            <person name="Scheremetjew M."/>
            <person name="Finn R."/>
            <person name="Kale V."/>
            <person name="Holt S."/>
            <person name="Cochrane G."/>
            <person name="Meng A."/>
            <person name="Brown T."/>
            <person name="Cohen L."/>
        </authorList>
    </citation>
    <scope>NUCLEOTIDE SEQUENCE</scope>
    <source>
        <strain evidence="9">B650</strain>
    </source>
</reference>
<dbReference type="EMBL" id="HBGY01012479">
    <property type="protein sequence ID" value="CAD9572751.1"/>
    <property type="molecule type" value="Transcribed_RNA"/>
</dbReference>
<dbReference type="GO" id="GO:0005216">
    <property type="term" value="F:monoatomic ion channel activity"/>
    <property type="evidence" value="ECO:0007669"/>
    <property type="project" value="InterPro"/>
</dbReference>
<feature type="transmembrane region" description="Helical" evidence="7">
    <location>
        <begin position="621"/>
        <end position="641"/>
    </location>
</feature>
<accession>A0A7S2KE24</accession>
<protein>
    <recommendedName>
        <fullName evidence="8">Ion transport domain-containing protein</fullName>
    </recommendedName>
</protein>
<evidence type="ECO:0000256" key="4">
    <source>
        <dbReference type="ARBA" id="ARBA00022989"/>
    </source>
</evidence>
<name>A0A7S2KE24_9STRA</name>
<feature type="transmembrane region" description="Helical" evidence="7">
    <location>
        <begin position="582"/>
        <end position="601"/>
    </location>
</feature>
<dbReference type="InterPro" id="IPR005821">
    <property type="entry name" value="Ion_trans_dom"/>
</dbReference>
<feature type="transmembrane region" description="Helical" evidence="7">
    <location>
        <begin position="509"/>
        <end position="531"/>
    </location>
</feature>
<evidence type="ECO:0000256" key="3">
    <source>
        <dbReference type="ARBA" id="ARBA00022737"/>
    </source>
</evidence>
<gene>
    <name evidence="9" type="ORF">LDAN0321_LOCUS7952</name>
</gene>
<feature type="region of interest" description="Disordered" evidence="6">
    <location>
        <begin position="1"/>
        <end position="75"/>
    </location>
</feature>
<evidence type="ECO:0000256" key="6">
    <source>
        <dbReference type="SAM" id="MobiDB-lite"/>
    </source>
</evidence>
<proteinExistence type="predicted"/>
<evidence type="ECO:0000256" key="2">
    <source>
        <dbReference type="ARBA" id="ARBA00022692"/>
    </source>
</evidence>
<feature type="compositionally biased region" description="Low complexity" evidence="6">
    <location>
        <begin position="42"/>
        <end position="52"/>
    </location>
</feature>
<keyword evidence="2 7" id="KW-0812">Transmembrane</keyword>
<feature type="domain" description="Ion transport" evidence="8">
    <location>
        <begin position="464"/>
        <end position="735"/>
    </location>
</feature>
<evidence type="ECO:0000259" key="8">
    <source>
        <dbReference type="Pfam" id="PF00520"/>
    </source>
</evidence>
<keyword evidence="4 7" id="KW-1133">Transmembrane helix</keyword>
<dbReference type="PANTHER" id="PTHR10582">
    <property type="entry name" value="TRANSIENT RECEPTOR POTENTIAL ION CHANNEL PROTEIN"/>
    <property type="match status" value="1"/>
</dbReference>
<keyword evidence="5 7" id="KW-0472">Membrane</keyword>
<dbReference type="InterPro" id="IPR024862">
    <property type="entry name" value="TRPV"/>
</dbReference>
<dbReference type="GO" id="GO:0005886">
    <property type="term" value="C:plasma membrane"/>
    <property type="evidence" value="ECO:0007669"/>
    <property type="project" value="TreeGrafter"/>
</dbReference>
<sequence>MYSIREDQAVIDEEESTSEFGLYPSEAENGEQIAQQSDAESSRGSLRSSYGRKVSWEDDNENEENGNNNAHSAHTPYSAKLHDECTAADLKLENLKECLQCNPGDAFVQSPAHFNLFPVNLLLREHFSKMLEDTGLFDFCFELICTNPEALLLEKEGDMGRLVFLEPIHSWIAAEKNIRRSSFVPRPSMRNLNNSHGRHGAIGEFFGNNKADTRLVDVELSENAELVLRMLSALIDDETKGALEERGIRRRRKIQSVDEVVNIIIVKLLQSIPGFLRKSLLINDVKVGDIFELSVMKRILLQPEAHSKKWLLKFVEQRSDRMNIYLEALSKLLSPDVGGLIKEDEEDGWVKRRSGPGNFFQKAASYFNIFDNVGVDTEINGPTDLAVLMSKKRDTLIEHLSNKLRILSFIGRMDSSYQLQAASTRVIQVIVDNETSRPFITCLTVLDLIFHTVLFVASQVQRIFYLQREGVETFIVASQVTLFSLFYFITREMIQLVSQRKVRDFNKYILLDPWNLVDLASLILLLSSSIMMDKDFGERFFEMDNSGDNDYAAGASSTDSTGRFEFSSDYDYAVLSRQSMRLIVFATYMGSFFLFHFIRVLNQSLAVLIYSLIHVIGDLKWFMFVMFLLLSMSAQLFMAIIPGSTYVKQYCPMPAEHSDVFTISRAIQNFSCADMTHFAYFIRRCFQMMLGDYKHEADALAYTDTSYISYVLFSFVITVVMLNMLIAIVSDAYKDALLKGPGLFRTMRLNYCAEVTLMERAMLDTKRLIIMLVLSVTLVAFVTQEVVSFTLESLDELGVDDTARYTTDIYVSIAVMSVFVSFAYGILLYTASANHGSVSWFVETEEEESYHTGVTHTEYRSSIGGANKSRNILRRIFNKILELVSAFFTLVGYLVIGTVEESQENKDNEVTLPADVKMVSIDLKQDGRRVITYTTEF</sequence>
<dbReference type="AlphaFoldDB" id="A0A7S2KE24"/>
<dbReference type="Gene3D" id="1.10.287.70">
    <property type="match status" value="1"/>
</dbReference>
<evidence type="ECO:0000313" key="9">
    <source>
        <dbReference type="EMBL" id="CAD9572751.1"/>
    </source>
</evidence>
<dbReference type="PANTHER" id="PTHR10582:SF2">
    <property type="entry name" value="INACTIVE"/>
    <property type="match status" value="1"/>
</dbReference>
<evidence type="ECO:0000256" key="7">
    <source>
        <dbReference type="SAM" id="Phobius"/>
    </source>
</evidence>
<keyword evidence="3" id="KW-0677">Repeat</keyword>
<evidence type="ECO:0000256" key="5">
    <source>
        <dbReference type="ARBA" id="ARBA00023136"/>
    </source>
</evidence>
<feature type="transmembrane region" description="Helical" evidence="7">
    <location>
        <begin position="470"/>
        <end position="489"/>
    </location>
</feature>